<dbReference type="EMBL" id="CP002017">
    <property type="protein sequence ID" value="ADG05129.1"/>
    <property type="molecule type" value="Genomic_DNA"/>
</dbReference>
<name>D5WT25_KYRT2</name>
<dbReference type="RefSeq" id="WP_013074422.1">
    <property type="nucleotide sequence ID" value="NC_014098.1"/>
</dbReference>
<protein>
    <submittedName>
        <fullName evidence="1">Uncharacterized protein</fullName>
    </submittedName>
</protein>
<organism evidence="1 2">
    <name type="scientific">Kyrpidia tusciae (strain DSM 2912 / NBRC 15312 / T2)</name>
    <name type="common">Bacillus tusciae</name>
    <dbReference type="NCBI Taxonomy" id="562970"/>
    <lineage>
        <taxon>Bacteria</taxon>
        <taxon>Bacillati</taxon>
        <taxon>Bacillota</taxon>
        <taxon>Bacilli</taxon>
        <taxon>Bacillales</taxon>
        <taxon>Alicyclobacillaceae</taxon>
        <taxon>Kyrpidia</taxon>
    </lineage>
</organism>
<reference evidence="1 2" key="1">
    <citation type="journal article" date="2011" name="Stand. Genomic Sci.">
        <title>Complete genome sequence of the thermophilic, hydrogen-oxidizing Bacillus tusciae type strain (T2) and reclassification in the new genus, Kyrpidia gen. nov. as Kyrpidia tusciae comb. nov. and emendation of the family Alicyclobacillaceae da Costa and Rainey, 2010.</title>
        <authorList>
            <person name="Klenk H.P."/>
            <person name="Lapidus A."/>
            <person name="Chertkov O."/>
            <person name="Copeland A."/>
            <person name="Del Rio T.G."/>
            <person name="Nolan M."/>
            <person name="Lucas S."/>
            <person name="Chen F."/>
            <person name="Tice H."/>
            <person name="Cheng J.F."/>
            <person name="Han C."/>
            <person name="Bruce D."/>
            <person name="Goodwin L."/>
            <person name="Pitluck S."/>
            <person name="Pati A."/>
            <person name="Ivanova N."/>
            <person name="Mavromatis K."/>
            <person name="Daum C."/>
            <person name="Chen A."/>
            <person name="Palaniappan K."/>
            <person name="Chang Y.J."/>
            <person name="Land M."/>
            <person name="Hauser L."/>
            <person name="Jeffries C.D."/>
            <person name="Detter J.C."/>
            <person name="Rohde M."/>
            <person name="Abt B."/>
            <person name="Pukall R."/>
            <person name="Goker M."/>
            <person name="Bristow J."/>
            <person name="Markowitz V."/>
            <person name="Hugenholtz P."/>
            <person name="Eisen J.A."/>
        </authorList>
    </citation>
    <scope>NUCLEOTIDE SEQUENCE [LARGE SCALE GENOMIC DNA]</scope>
    <source>
        <strain evidence="1 2">DSM 2912</strain>
    </source>
</reference>
<proteinExistence type="predicted"/>
<evidence type="ECO:0000313" key="1">
    <source>
        <dbReference type="EMBL" id="ADG05129.1"/>
    </source>
</evidence>
<dbReference type="KEGG" id="bts:Btus_0358"/>
<evidence type="ECO:0000313" key="2">
    <source>
        <dbReference type="Proteomes" id="UP000002368"/>
    </source>
</evidence>
<dbReference type="HOGENOM" id="CLU_2717139_0_0_9"/>
<dbReference type="Proteomes" id="UP000002368">
    <property type="component" value="Chromosome"/>
</dbReference>
<accession>D5WT25</accession>
<dbReference type="AlphaFoldDB" id="D5WT25"/>
<gene>
    <name evidence="1" type="ordered locus">Btus_0358</name>
</gene>
<keyword evidence="2" id="KW-1185">Reference proteome</keyword>
<sequence length="72" mass="7881">MESKDILKYLRMVGEELQKEGKCGDIVLAGGAVMLLVVKSRQMTKVVSAYLGENPDAVRKAARRLNTAFGLL</sequence>